<organism evidence="2 3">
    <name type="scientific">Streptomyces incarnatus</name>
    <dbReference type="NCBI Taxonomy" id="665007"/>
    <lineage>
        <taxon>Bacteria</taxon>
        <taxon>Bacillati</taxon>
        <taxon>Actinomycetota</taxon>
        <taxon>Actinomycetes</taxon>
        <taxon>Kitasatosporales</taxon>
        <taxon>Streptomycetaceae</taxon>
        <taxon>Streptomyces</taxon>
    </lineage>
</organism>
<dbReference type="RefSeq" id="WP_208900745.1">
    <property type="nucleotide sequence ID" value="NZ_CP011497.1"/>
</dbReference>
<gene>
    <name evidence="2" type="ORF">ABB07_24260</name>
</gene>
<evidence type="ECO:0000313" key="3">
    <source>
        <dbReference type="Proteomes" id="UP000035366"/>
    </source>
</evidence>
<name>A0ABN4GHH4_9ACTN</name>
<reference evidence="2 3" key="1">
    <citation type="journal article" date="2015" name="ISME J.">
        <title>Draft Genome Sequence of Streptomyces incarnatus NRRL8089, which Produces the Nucleoside Antibiotic Sinefungin.</title>
        <authorList>
            <person name="Oshima K."/>
            <person name="Hattori M."/>
            <person name="Shimizu H."/>
            <person name="Fukuda K."/>
            <person name="Nemoto M."/>
            <person name="Inagaki K."/>
            <person name="Tamura T."/>
        </authorList>
    </citation>
    <scope>NUCLEOTIDE SEQUENCE [LARGE SCALE GENOMIC DNA]</scope>
    <source>
        <strain evidence="2 3">NRRL 8089</strain>
    </source>
</reference>
<accession>A0ABN4GHH4</accession>
<proteinExistence type="predicted"/>
<feature type="region of interest" description="Disordered" evidence="1">
    <location>
        <begin position="29"/>
        <end position="48"/>
    </location>
</feature>
<evidence type="ECO:0000313" key="2">
    <source>
        <dbReference type="EMBL" id="AKJ13035.1"/>
    </source>
</evidence>
<keyword evidence="3" id="KW-1185">Reference proteome</keyword>
<sequence>MSKQREGRLGQAGRLFAALAVLRLAAGEDTRLRTPEDRRPGDHPRGRINDVQRDLYELLTAARDKGGERWEAAATAFRSIPDFLEDGNVPHGNLNDPEFAAFKAGYEAQIAVFRDKSPRLLT</sequence>
<dbReference type="Proteomes" id="UP000035366">
    <property type="component" value="Chromosome"/>
</dbReference>
<evidence type="ECO:0000256" key="1">
    <source>
        <dbReference type="SAM" id="MobiDB-lite"/>
    </source>
</evidence>
<protein>
    <submittedName>
        <fullName evidence="2">Uncharacterized protein</fullName>
    </submittedName>
</protein>
<dbReference type="EMBL" id="CP011497">
    <property type="protein sequence ID" value="AKJ13035.1"/>
    <property type="molecule type" value="Genomic_DNA"/>
</dbReference>